<organism evidence="1 2">
    <name type="scientific">Bacillus clarus</name>
    <dbReference type="NCBI Taxonomy" id="2338372"/>
    <lineage>
        <taxon>Bacteria</taxon>
        <taxon>Bacillati</taxon>
        <taxon>Bacillota</taxon>
        <taxon>Bacilli</taxon>
        <taxon>Bacillales</taxon>
        <taxon>Bacillaceae</taxon>
        <taxon>Bacillus</taxon>
        <taxon>Bacillus cereus group</taxon>
    </lineage>
</organism>
<dbReference type="AlphaFoldDB" id="A0A090YZE1"/>
<dbReference type="RefSeq" id="WP_161785255.1">
    <property type="nucleotide sequence ID" value="NZ_JMQC01000008.1"/>
</dbReference>
<name>A0A090YZE1_9BACI</name>
<proteinExistence type="predicted"/>
<accession>A0A090YZE1</accession>
<comment type="caution">
    <text evidence="1">The sequence shown here is derived from an EMBL/GenBank/DDBJ whole genome shotgun (WGS) entry which is preliminary data.</text>
</comment>
<protein>
    <submittedName>
        <fullName evidence="1">Uncharacterized protein</fullName>
    </submittedName>
</protein>
<sequence>MKRHSKDGNVRIKEKVEMFECPDCRFGFDAFHEIDDEHGGYECPVCELDENKRAASES</sequence>
<evidence type="ECO:0000313" key="1">
    <source>
        <dbReference type="EMBL" id="KFN03473.1"/>
    </source>
</evidence>
<gene>
    <name evidence="1" type="ORF">DJ93_4597</name>
</gene>
<dbReference type="PATRIC" id="fig|1405.8.peg.4733"/>
<dbReference type="Proteomes" id="UP000029389">
    <property type="component" value="Unassembled WGS sequence"/>
</dbReference>
<dbReference type="EMBL" id="JMQC01000008">
    <property type="protein sequence ID" value="KFN03473.1"/>
    <property type="molecule type" value="Genomic_DNA"/>
</dbReference>
<reference evidence="1 2" key="1">
    <citation type="submission" date="2014-04" db="EMBL/GenBank/DDBJ databases">
        <authorList>
            <person name="Bishop-Lilly K.A."/>
            <person name="Broomall S.M."/>
            <person name="Chain P.S."/>
            <person name="Chertkov O."/>
            <person name="Coyne S.R."/>
            <person name="Daligault H.E."/>
            <person name="Davenport K.W."/>
            <person name="Erkkila T."/>
            <person name="Frey K.G."/>
            <person name="Gibbons H.S."/>
            <person name="Gu W."/>
            <person name="Jaissle J."/>
            <person name="Johnson S.L."/>
            <person name="Koroleva G.I."/>
            <person name="Ladner J.T."/>
            <person name="Lo C.-C."/>
            <person name="Minogue T.D."/>
            <person name="Munk C."/>
            <person name="Palacios G.F."/>
            <person name="Redden C.L."/>
            <person name="Rosenzweig C.N."/>
            <person name="Scholz M.B."/>
            <person name="Teshima H."/>
            <person name="Xu Y."/>
        </authorList>
    </citation>
    <scope>NUCLEOTIDE SEQUENCE [LARGE SCALE GENOMIC DNA]</scope>
    <source>
        <strain evidence="1 2">BHP</strain>
    </source>
</reference>
<evidence type="ECO:0000313" key="2">
    <source>
        <dbReference type="Proteomes" id="UP000029389"/>
    </source>
</evidence>